<organism evidence="2 3">
    <name type="scientific">Caligus rogercresseyi</name>
    <name type="common">Sea louse</name>
    <dbReference type="NCBI Taxonomy" id="217165"/>
    <lineage>
        <taxon>Eukaryota</taxon>
        <taxon>Metazoa</taxon>
        <taxon>Ecdysozoa</taxon>
        <taxon>Arthropoda</taxon>
        <taxon>Crustacea</taxon>
        <taxon>Multicrustacea</taxon>
        <taxon>Hexanauplia</taxon>
        <taxon>Copepoda</taxon>
        <taxon>Siphonostomatoida</taxon>
        <taxon>Caligidae</taxon>
        <taxon>Caligus</taxon>
    </lineage>
</organism>
<dbReference type="EMBL" id="CP045890">
    <property type="protein sequence ID" value="QQP55898.1"/>
    <property type="molecule type" value="Genomic_DNA"/>
</dbReference>
<keyword evidence="3" id="KW-1185">Reference proteome</keyword>
<protein>
    <submittedName>
        <fullName evidence="2">Uncharacterized protein</fullName>
    </submittedName>
</protein>
<reference evidence="3" key="1">
    <citation type="submission" date="2021-01" db="EMBL/GenBank/DDBJ databases">
        <title>Caligus Genome Assembly.</title>
        <authorList>
            <person name="Gallardo-Escarate C."/>
        </authorList>
    </citation>
    <scope>NUCLEOTIDE SEQUENCE [LARGE SCALE GENOMIC DNA]</scope>
</reference>
<proteinExistence type="predicted"/>
<evidence type="ECO:0000256" key="1">
    <source>
        <dbReference type="SAM" id="MobiDB-lite"/>
    </source>
</evidence>
<feature type="compositionally biased region" description="Basic and acidic residues" evidence="1">
    <location>
        <begin position="93"/>
        <end position="104"/>
    </location>
</feature>
<name>A0A7T8KHI5_CALRO</name>
<dbReference type="Proteomes" id="UP000595437">
    <property type="component" value="Chromosome 1"/>
</dbReference>
<feature type="region of interest" description="Disordered" evidence="1">
    <location>
        <begin position="142"/>
        <end position="169"/>
    </location>
</feature>
<accession>A0A7T8KHI5</accession>
<feature type="region of interest" description="Disordered" evidence="1">
    <location>
        <begin position="51"/>
        <end position="70"/>
    </location>
</feature>
<sequence length="169" mass="19263">MIDPQMQRYFQRIYGAQASPEFFEARRSLFVNRLTQDSTKSPSVIFQESFRRTSMGGSTERLSSLPESHRSSALSRKIDDFLNSVVENNNNNHSERRKKEDIRGSTRSLSNSSRRRTMDYPLPDLSKVKSTLLTSKHYQQKSVNNKEVVDKSDAGSGRRGAIGSQTILK</sequence>
<feature type="region of interest" description="Disordered" evidence="1">
    <location>
        <begin position="86"/>
        <end position="123"/>
    </location>
</feature>
<feature type="compositionally biased region" description="Polar residues" evidence="1">
    <location>
        <begin position="55"/>
        <end position="70"/>
    </location>
</feature>
<dbReference type="AlphaFoldDB" id="A0A7T8KHI5"/>
<evidence type="ECO:0000313" key="3">
    <source>
        <dbReference type="Proteomes" id="UP000595437"/>
    </source>
</evidence>
<gene>
    <name evidence="2" type="ORF">FKW44_000369</name>
</gene>
<evidence type="ECO:0000313" key="2">
    <source>
        <dbReference type="EMBL" id="QQP55898.1"/>
    </source>
</evidence>
<dbReference type="OrthoDB" id="6263678at2759"/>